<reference evidence="2" key="2">
    <citation type="journal article" date="2021" name="PeerJ">
        <title>Extensive microbial diversity within the chicken gut microbiome revealed by metagenomics and culture.</title>
        <authorList>
            <person name="Gilroy R."/>
            <person name="Ravi A."/>
            <person name="Getino M."/>
            <person name="Pursley I."/>
            <person name="Horton D.L."/>
            <person name="Alikhan N.F."/>
            <person name="Baker D."/>
            <person name="Gharbi K."/>
            <person name="Hall N."/>
            <person name="Watson M."/>
            <person name="Adriaenssens E.M."/>
            <person name="Foster-Nyarko E."/>
            <person name="Jarju S."/>
            <person name="Secka A."/>
            <person name="Antonio M."/>
            <person name="Oren A."/>
            <person name="Chaudhuri R.R."/>
            <person name="La Ragione R."/>
            <person name="Hildebrand F."/>
            <person name="Pallen M.J."/>
        </authorList>
    </citation>
    <scope>NUCLEOTIDE SEQUENCE</scope>
    <source>
        <strain evidence="2">ChiGjej3B3-5194</strain>
    </source>
</reference>
<protein>
    <submittedName>
        <fullName evidence="2">Uncharacterized protein</fullName>
    </submittedName>
</protein>
<proteinExistence type="predicted"/>
<dbReference type="Proteomes" id="UP000886742">
    <property type="component" value="Unassembled WGS sequence"/>
</dbReference>
<evidence type="ECO:0000313" key="2">
    <source>
        <dbReference type="EMBL" id="HIS70392.1"/>
    </source>
</evidence>
<reference evidence="2" key="1">
    <citation type="submission" date="2020-10" db="EMBL/GenBank/DDBJ databases">
        <authorList>
            <person name="Gilroy R."/>
        </authorList>
    </citation>
    <scope>NUCLEOTIDE SEQUENCE</scope>
    <source>
        <strain evidence="2">ChiGjej3B3-5194</strain>
    </source>
</reference>
<dbReference type="AlphaFoldDB" id="A0A9D1JVN4"/>
<feature type="compositionally biased region" description="Polar residues" evidence="1">
    <location>
        <begin position="80"/>
        <end position="93"/>
    </location>
</feature>
<organism evidence="2 3">
    <name type="scientific">Candidatus Enterousia intestinigallinarum</name>
    <dbReference type="NCBI Taxonomy" id="2840790"/>
    <lineage>
        <taxon>Bacteria</taxon>
        <taxon>Pseudomonadati</taxon>
        <taxon>Pseudomonadota</taxon>
        <taxon>Alphaproteobacteria</taxon>
        <taxon>Candidatus Enterousia</taxon>
    </lineage>
</organism>
<accession>A0A9D1JVN4</accession>
<feature type="compositionally biased region" description="Polar residues" evidence="1">
    <location>
        <begin position="151"/>
        <end position="161"/>
    </location>
</feature>
<evidence type="ECO:0000256" key="1">
    <source>
        <dbReference type="SAM" id="MobiDB-lite"/>
    </source>
</evidence>
<feature type="compositionally biased region" description="Low complexity" evidence="1">
    <location>
        <begin position="99"/>
        <end position="150"/>
    </location>
</feature>
<gene>
    <name evidence="2" type="ORF">IAD02_00165</name>
</gene>
<feature type="compositionally biased region" description="Low complexity" evidence="1">
    <location>
        <begin position="50"/>
        <end position="79"/>
    </location>
</feature>
<feature type="region of interest" description="Disordered" evidence="1">
    <location>
        <begin position="50"/>
        <end position="169"/>
    </location>
</feature>
<evidence type="ECO:0000313" key="3">
    <source>
        <dbReference type="Proteomes" id="UP000886742"/>
    </source>
</evidence>
<name>A0A9D1JVN4_9PROT</name>
<comment type="caution">
    <text evidence="2">The sequence shown here is derived from an EMBL/GenBank/DDBJ whole genome shotgun (WGS) entry which is preliminary data.</text>
</comment>
<sequence length="737" mass="78630">MKSRNFAEHVKNAMGTVFLLAGAFFVCSTLLSMRAVFADPIAPTATVTTSSAVASPRAAGNVRASTARPSTATARGTSSNVVSRGTANTSGATISRGVVSRTATAVPTTSRTTTTSGTASRTTTTSGRPSATASRTTAATTTGRATASRGNSARNVVSRTTSSNVANASRSVVSRAGTTARVSLTGSAIRGSKASVNSNTYTYLQNRLYTGNYSNIIDSSTGLISADAYNNCMESYYACMDEICTARNAAQRRCACAGRVKAFAEAEAALEQANEELIKVSGELALLIATKGKDVSQAFQLTDAEKVMNCVSWQEVTNQYGTNSDEAIEWCNNHGIYGTNGTALSSCAKPSYCTETGNNFGFNIDNIDGSSSDILASLQSWADAKEQTLTIITDDTDSLTSAFEELTNVVGSLAGIDGAFADSANLKDSLAETWGYELFEYAHNNVCNRVLDSCFNGIYEACGTPPSGGTKCGNGRSQCPYNYNSYISVSNTGSYELNFIEPDTGYTASNSATCFGYTTASGDPYADLRKPVADARRSIMQKYALDANADCDAYGDQLSTTAQNIGYQKVAAQQALQQKRLEFYQEEQETILTEATTAGTNFNECLSEIFDCYETQADAEPNWTTARIKTYCAQIANVPHCYETMICNPSTSQFRAVIDEQDSEQCNNSQDYEQNTCRNIVTLNEILNGVNGATVSDPSTPLCIGTDADKCNSANLREQCLINNAVKEIRDWEPSRG</sequence>
<dbReference type="EMBL" id="DVJI01000002">
    <property type="protein sequence ID" value="HIS70392.1"/>
    <property type="molecule type" value="Genomic_DNA"/>
</dbReference>